<evidence type="ECO:0000256" key="4">
    <source>
        <dbReference type="ARBA" id="ARBA00022829"/>
    </source>
</evidence>
<evidence type="ECO:0000313" key="14">
    <source>
        <dbReference type="Proteomes" id="UP000019772"/>
    </source>
</evidence>
<dbReference type="EMBL" id="CP004078">
    <property type="protein sequence ID" value="AHV95599.1"/>
    <property type="molecule type" value="Genomic_DNA"/>
</dbReference>
<gene>
    <name evidence="13" type="ORF">PSAB_03315</name>
</gene>
<dbReference type="PANTHER" id="PTHR30349:SF77">
    <property type="entry name" value="TYROSINE RECOMBINASE XERC"/>
    <property type="match status" value="1"/>
</dbReference>
<organism evidence="13 14">
    <name type="scientific">Paenibacillus sabinae T27</name>
    <dbReference type="NCBI Taxonomy" id="1268072"/>
    <lineage>
        <taxon>Bacteria</taxon>
        <taxon>Bacillati</taxon>
        <taxon>Bacillota</taxon>
        <taxon>Bacilli</taxon>
        <taxon>Bacillales</taxon>
        <taxon>Paenibacillaceae</taxon>
        <taxon>Paenibacillus</taxon>
    </lineage>
</organism>
<keyword evidence="2" id="KW-0963">Cytoplasm</keyword>
<dbReference type="GO" id="GO:0007059">
    <property type="term" value="P:chromosome segregation"/>
    <property type="evidence" value="ECO:0007669"/>
    <property type="project" value="UniProtKB-KW"/>
</dbReference>
<evidence type="ECO:0000256" key="1">
    <source>
        <dbReference type="ARBA" id="ARBA00004496"/>
    </source>
</evidence>
<dbReference type="STRING" id="1268072.PSAB_03315"/>
<keyword evidence="14" id="KW-1185">Reference proteome</keyword>
<feature type="region of interest" description="Disordered" evidence="10">
    <location>
        <begin position="1"/>
        <end position="21"/>
    </location>
</feature>
<dbReference type="GO" id="GO:0003677">
    <property type="term" value="F:DNA binding"/>
    <property type="evidence" value="ECO:0007669"/>
    <property type="project" value="UniProtKB-UniRule"/>
</dbReference>
<evidence type="ECO:0000256" key="10">
    <source>
        <dbReference type="SAM" id="MobiDB-lite"/>
    </source>
</evidence>
<dbReference type="Pfam" id="PF00589">
    <property type="entry name" value="Phage_integrase"/>
    <property type="match status" value="1"/>
</dbReference>
<dbReference type="PATRIC" id="fig|1268072.3.peg.693"/>
<evidence type="ECO:0000256" key="3">
    <source>
        <dbReference type="ARBA" id="ARBA00022618"/>
    </source>
</evidence>
<evidence type="ECO:0000259" key="11">
    <source>
        <dbReference type="PROSITE" id="PS51898"/>
    </source>
</evidence>
<evidence type="ECO:0000259" key="12">
    <source>
        <dbReference type="PROSITE" id="PS51900"/>
    </source>
</evidence>
<evidence type="ECO:0000256" key="6">
    <source>
        <dbReference type="ARBA" id="ARBA00023125"/>
    </source>
</evidence>
<protein>
    <submittedName>
        <fullName evidence="13">Site-specific tyrosine recombinase xerc</fullName>
    </submittedName>
</protein>
<dbReference type="PROSITE" id="PS51900">
    <property type="entry name" value="CB"/>
    <property type="match status" value="1"/>
</dbReference>
<dbReference type="InterPro" id="IPR002104">
    <property type="entry name" value="Integrase_catalytic"/>
</dbReference>
<keyword evidence="7" id="KW-0233">DNA recombination</keyword>
<evidence type="ECO:0000256" key="9">
    <source>
        <dbReference type="PROSITE-ProRule" id="PRU01248"/>
    </source>
</evidence>
<dbReference type="InterPro" id="IPR044068">
    <property type="entry name" value="CB"/>
</dbReference>
<keyword evidence="5" id="KW-0229">DNA integration</keyword>
<dbReference type="InterPro" id="IPR050090">
    <property type="entry name" value="Tyrosine_recombinase_XerCD"/>
</dbReference>
<dbReference type="InterPro" id="IPR013762">
    <property type="entry name" value="Integrase-like_cat_sf"/>
</dbReference>
<dbReference type="PROSITE" id="PS51898">
    <property type="entry name" value="TYR_RECOMBINASE"/>
    <property type="match status" value="1"/>
</dbReference>
<dbReference type="InterPro" id="IPR011010">
    <property type="entry name" value="DNA_brk_join_enz"/>
</dbReference>
<keyword evidence="4" id="KW-0159">Chromosome partition</keyword>
<dbReference type="Proteomes" id="UP000019772">
    <property type="component" value="Chromosome"/>
</dbReference>
<dbReference type="GO" id="GO:0051301">
    <property type="term" value="P:cell division"/>
    <property type="evidence" value="ECO:0007669"/>
    <property type="project" value="UniProtKB-KW"/>
</dbReference>
<reference evidence="13 14" key="1">
    <citation type="journal article" date="2014" name="PLoS Genet.">
        <title>Comparative Genomic Analysis of N2-Fixing and Non-N2-Fixing Paenibacillus spp.: Organization, Evolution and Expression of the Nitrogen Fixation Genes.</title>
        <authorList>
            <person name="Xie J.B."/>
            <person name="Du Z."/>
            <person name="Bai L."/>
            <person name="Tian C."/>
            <person name="Zhang Y."/>
            <person name="Xie J.Y."/>
            <person name="Wang T."/>
            <person name="Liu X."/>
            <person name="Chen X."/>
            <person name="Cheng Q."/>
            <person name="Chen S."/>
            <person name="Li J."/>
        </authorList>
    </citation>
    <scope>NUCLEOTIDE SEQUENCE [LARGE SCALE GENOMIC DNA]</scope>
    <source>
        <strain evidence="13 14">T27</strain>
    </source>
</reference>
<dbReference type="OrthoDB" id="2759316at2"/>
<dbReference type="RefSeq" id="WP_025333190.1">
    <property type="nucleotide sequence ID" value="NZ_CP004078.1"/>
</dbReference>
<dbReference type="KEGG" id="psab:PSAB_03315"/>
<evidence type="ECO:0000256" key="5">
    <source>
        <dbReference type="ARBA" id="ARBA00022908"/>
    </source>
</evidence>
<keyword evidence="8" id="KW-0131">Cell cycle</keyword>
<evidence type="ECO:0000256" key="8">
    <source>
        <dbReference type="ARBA" id="ARBA00023306"/>
    </source>
</evidence>
<dbReference type="InterPro" id="IPR010998">
    <property type="entry name" value="Integrase_recombinase_N"/>
</dbReference>
<dbReference type="GO" id="GO:0005737">
    <property type="term" value="C:cytoplasm"/>
    <property type="evidence" value="ECO:0007669"/>
    <property type="project" value="UniProtKB-SubCell"/>
</dbReference>
<proteinExistence type="predicted"/>
<dbReference type="AlphaFoldDB" id="X4ZUY1"/>
<dbReference type="SUPFAM" id="SSF56349">
    <property type="entry name" value="DNA breaking-rejoining enzymes"/>
    <property type="match status" value="1"/>
</dbReference>
<dbReference type="HOGENOM" id="CLU_535112_0_0_9"/>
<evidence type="ECO:0000313" key="13">
    <source>
        <dbReference type="EMBL" id="AHV95599.1"/>
    </source>
</evidence>
<comment type="subcellular location">
    <subcellularLocation>
        <location evidence="1">Cytoplasm</location>
    </subcellularLocation>
</comment>
<dbReference type="GO" id="GO:0006310">
    <property type="term" value="P:DNA recombination"/>
    <property type="evidence" value="ECO:0007669"/>
    <property type="project" value="UniProtKB-KW"/>
</dbReference>
<feature type="domain" description="Tyr recombinase" evidence="11">
    <location>
        <begin position="321"/>
        <end position="496"/>
    </location>
</feature>
<dbReference type="GO" id="GO:0015074">
    <property type="term" value="P:DNA integration"/>
    <property type="evidence" value="ECO:0007669"/>
    <property type="project" value="UniProtKB-KW"/>
</dbReference>
<keyword evidence="6 9" id="KW-0238">DNA-binding</keyword>
<dbReference type="Gene3D" id="1.10.150.130">
    <property type="match status" value="1"/>
</dbReference>
<dbReference type="Gene3D" id="1.10.443.10">
    <property type="entry name" value="Intergrase catalytic core"/>
    <property type="match status" value="1"/>
</dbReference>
<dbReference type="PANTHER" id="PTHR30349">
    <property type="entry name" value="PHAGE INTEGRASE-RELATED"/>
    <property type="match status" value="1"/>
</dbReference>
<keyword evidence="3" id="KW-0132">Cell division</keyword>
<name>X4ZUY1_9BACL</name>
<accession>X4ZUY1</accession>
<evidence type="ECO:0000256" key="7">
    <source>
        <dbReference type="ARBA" id="ARBA00023172"/>
    </source>
</evidence>
<sequence>MEKDMKTQPPSRLETEEITKESFRQNASLNEKILLCEGMFTDLRDDHDIRKLTRARIESMLYASNLKQSEAPINVHIGRQGINQWIWENNVIPEIPTNVLKEYLKQKLTYDAFAFYNEYIMVRELSQKIAAHLKIPVSDILDKHFTDNEVLTYLSSSFATTGRKQNLMAFIVQHANQFLQTTLQDTEKYSLLFTPLKTNKGKPVHPKIEMYMKQLTKEGKSDHTKARVKTHINSLLVWLVDNMKDFAACQSHTVPVLSITEIHLQEFRSYLLKKQRKGEYSLITISECIYAIRSFFLFLKKTFGFPDPAKKIKSIKASRYRFRNLPTKEQVTAFFNVIEVYSENPLMERIAFQFMLTLGLRSMEVSQVSWNDINMEIRTICIHSKGGKHHELPLAGELYRDLKMLRSIPSKSTYLFGDDPKRIVWKFQNNYKLYSHIAGWTFPGGLHLFRHCFVTNLVGQNPPPQVVQVLSRVIKMDTVSLYTHLNQMSNWRSQEVNKLDYSYRGGK</sequence>
<dbReference type="eggNOG" id="COG4974">
    <property type="taxonomic scope" value="Bacteria"/>
</dbReference>
<evidence type="ECO:0000256" key="2">
    <source>
        <dbReference type="ARBA" id="ARBA00022490"/>
    </source>
</evidence>
<feature type="domain" description="Core-binding (CB)" evidence="12">
    <location>
        <begin position="202"/>
        <end position="300"/>
    </location>
</feature>